<feature type="region of interest" description="Disordered" evidence="1">
    <location>
        <begin position="243"/>
        <end position="305"/>
    </location>
</feature>
<feature type="compositionally biased region" description="Basic and acidic residues" evidence="1">
    <location>
        <begin position="53"/>
        <end position="62"/>
    </location>
</feature>
<keyword evidence="2" id="KW-0812">Transmembrane</keyword>
<dbReference type="AlphaFoldDB" id="A0A8K0NU61"/>
<keyword evidence="2" id="KW-1133">Transmembrane helix</keyword>
<name>A0A8K0NU61_9TREE</name>
<evidence type="ECO:0000256" key="1">
    <source>
        <dbReference type="SAM" id="MobiDB-lite"/>
    </source>
</evidence>
<comment type="caution">
    <text evidence="3">The sequence shown here is derived from an EMBL/GenBank/DDBJ whole genome shotgun (WGS) entry which is preliminary data.</text>
</comment>
<gene>
    <name evidence="3" type="ORF">FFLO_00094</name>
</gene>
<evidence type="ECO:0000313" key="3">
    <source>
        <dbReference type="EMBL" id="KAG7580123.1"/>
    </source>
</evidence>
<keyword evidence="4" id="KW-1185">Reference proteome</keyword>
<evidence type="ECO:0000256" key="2">
    <source>
        <dbReference type="SAM" id="Phobius"/>
    </source>
</evidence>
<feature type="compositionally biased region" description="Polar residues" evidence="1">
    <location>
        <begin position="18"/>
        <end position="52"/>
    </location>
</feature>
<proteinExistence type="predicted"/>
<organism evidence="3 4">
    <name type="scientific">Filobasidium floriforme</name>
    <dbReference type="NCBI Taxonomy" id="5210"/>
    <lineage>
        <taxon>Eukaryota</taxon>
        <taxon>Fungi</taxon>
        <taxon>Dikarya</taxon>
        <taxon>Basidiomycota</taxon>
        <taxon>Agaricomycotina</taxon>
        <taxon>Tremellomycetes</taxon>
        <taxon>Filobasidiales</taxon>
        <taxon>Filobasidiaceae</taxon>
        <taxon>Filobasidium</taxon>
    </lineage>
</organism>
<accession>A0A8K0NU61</accession>
<feature type="transmembrane region" description="Helical" evidence="2">
    <location>
        <begin position="70"/>
        <end position="91"/>
    </location>
</feature>
<evidence type="ECO:0000313" key="4">
    <source>
        <dbReference type="Proteomes" id="UP000812966"/>
    </source>
</evidence>
<feature type="region of interest" description="Disordered" evidence="1">
    <location>
        <begin position="1"/>
        <end position="64"/>
    </location>
</feature>
<keyword evidence="2" id="KW-0472">Membrane</keyword>
<sequence>MTLLSTKPRAKRRRFESRTSSGIAPANKRQNPVEVNTSKIGWQFPAPTSTTGIRRDDGDGSGKSRTPPSLYLIIFLTLLCVLICSSSFIIIRGWLQRRRIRVEIQQAVDRGEITARRGEQLNVRLDTMTWSMGRWSASWLTLLSDDLAERSNPMYGRTGGRRRRKARDLGPVPKLYEFEIKEEKENRDGRASVYSNELPAYQPFSVFHPTSTPIVPLPSTTIDNEPRRLVNYNINVPRNVRTAERYTRHPAARQQWQNTLFSSSDNTSPPPDFRISMGYPSPVPPPSTDADSPNSPGPTGDTTADELEKCRGNLWIERVTHSKDDSALPVEASFLIKMPESEATARYRRRIRQEEGEEMLHPPTEIAIWKGILQR</sequence>
<protein>
    <submittedName>
        <fullName evidence="3">Uncharacterized protein</fullName>
    </submittedName>
</protein>
<feature type="compositionally biased region" description="Polar residues" evidence="1">
    <location>
        <begin position="254"/>
        <end position="267"/>
    </location>
</feature>
<reference evidence="3" key="1">
    <citation type="submission" date="2020-04" db="EMBL/GenBank/DDBJ databases">
        <title>Analysis of mating type loci in Filobasidium floriforme.</title>
        <authorList>
            <person name="Nowrousian M."/>
        </authorList>
    </citation>
    <scope>NUCLEOTIDE SEQUENCE</scope>
    <source>
        <strain evidence="3">CBS 6242</strain>
    </source>
</reference>
<dbReference type="Proteomes" id="UP000812966">
    <property type="component" value="Unassembled WGS sequence"/>
</dbReference>
<dbReference type="EMBL" id="JABELV010000001">
    <property type="protein sequence ID" value="KAG7580123.1"/>
    <property type="molecule type" value="Genomic_DNA"/>
</dbReference>